<dbReference type="Pfam" id="PF17863">
    <property type="entry name" value="AAA_lid_2"/>
    <property type="match status" value="1"/>
</dbReference>
<dbReference type="InterPro" id="IPR003593">
    <property type="entry name" value="AAA+_ATPase"/>
</dbReference>
<evidence type="ECO:0000313" key="3">
    <source>
        <dbReference type="Proteomes" id="UP000225740"/>
    </source>
</evidence>
<dbReference type="SUPFAM" id="SSF52540">
    <property type="entry name" value="P-loop containing nucleoside triphosphate hydrolases"/>
    <property type="match status" value="1"/>
</dbReference>
<dbReference type="Gene3D" id="3.40.50.300">
    <property type="entry name" value="P-loop containing nucleotide triphosphate hydrolases"/>
    <property type="match status" value="1"/>
</dbReference>
<dbReference type="GO" id="GO:0005524">
    <property type="term" value="F:ATP binding"/>
    <property type="evidence" value="ECO:0007669"/>
    <property type="project" value="InterPro"/>
</dbReference>
<dbReference type="InterPro" id="IPR011703">
    <property type="entry name" value="ATPase_AAA-3"/>
</dbReference>
<protein>
    <submittedName>
        <fullName evidence="2">MoxR family ATPase</fullName>
    </submittedName>
</protein>
<dbReference type="EMBL" id="NIZW01000015">
    <property type="protein sequence ID" value="PHQ33648.1"/>
    <property type="molecule type" value="Genomic_DNA"/>
</dbReference>
<dbReference type="GO" id="GO:0016887">
    <property type="term" value="F:ATP hydrolysis activity"/>
    <property type="evidence" value="ECO:0007669"/>
    <property type="project" value="InterPro"/>
</dbReference>
<dbReference type="RefSeq" id="WP_007326093.1">
    <property type="nucleotide sequence ID" value="NZ_JBDUYK010000029.1"/>
</dbReference>
<evidence type="ECO:0000259" key="1">
    <source>
        <dbReference type="SMART" id="SM00382"/>
    </source>
</evidence>
<dbReference type="Proteomes" id="UP000225740">
    <property type="component" value="Unassembled WGS sequence"/>
</dbReference>
<keyword evidence="3" id="KW-1185">Reference proteome</keyword>
<dbReference type="GeneID" id="90610083"/>
<dbReference type="Gene3D" id="1.10.8.80">
    <property type="entry name" value="Magnesium chelatase subunit I, C-Terminal domain"/>
    <property type="match status" value="1"/>
</dbReference>
<dbReference type="AlphaFoldDB" id="A0A2G1W3N2"/>
<dbReference type="CDD" id="cd00009">
    <property type="entry name" value="AAA"/>
    <property type="match status" value="1"/>
</dbReference>
<dbReference type="PANTHER" id="PTHR42759">
    <property type="entry name" value="MOXR FAMILY PROTEIN"/>
    <property type="match status" value="1"/>
</dbReference>
<feature type="domain" description="AAA+ ATPase" evidence="1">
    <location>
        <begin position="46"/>
        <end position="190"/>
    </location>
</feature>
<dbReference type="InterPro" id="IPR050764">
    <property type="entry name" value="CbbQ/NirQ/NorQ/GpvN"/>
</dbReference>
<gene>
    <name evidence="2" type="ORF">CEE69_18860</name>
</gene>
<dbReference type="PANTHER" id="PTHR42759:SF1">
    <property type="entry name" value="MAGNESIUM-CHELATASE SUBUNIT CHLD"/>
    <property type="match status" value="1"/>
</dbReference>
<evidence type="ECO:0000313" key="2">
    <source>
        <dbReference type="EMBL" id="PHQ33648.1"/>
    </source>
</evidence>
<sequence length="334" mass="37689">MSTTVDAMRADAEQFRQRYVAIREMIGRVIVGHDDIVSGVLTSMLCGGHCLLEGVPGLGKTMLVRTLAEVLDLQFNRIQFTPDLMPADILGTNMVVEDESGRRKFEFQKGPVFTQILLADEINRATPKTQSAMLETMQEGTVTAGGHRYTLDQPFFVLATQNPIEQEGTYPLPEAQMDRFLFKLVVGYSNRDELATIVDRTTRGERPEIEKVMDGEEIQRWQKLVREVILAPHVQDYLVRLTMATHPDGPYSVPITNEYVRWGSSPRGAQTLALTAKVQALLDGRFNVSFEDIRRMFLPAMRHRVLLNFEAQAEGIDTDHVLLEILEKVPEKGD</sequence>
<dbReference type="InterPro" id="IPR027417">
    <property type="entry name" value="P-loop_NTPase"/>
</dbReference>
<accession>A0A2G1W3N2</accession>
<dbReference type="InterPro" id="IPR041628">
    <property type="entry name" value="ChlI/MoxR_AAA_lid"/>
</dbReference>
<comment type="caution">
    <text evidence="2">The sequence shown here is derived from an EMBL/GenBank/DDBJ whole genome shotgun (WGS) entry which is preliminary data.</text>
</comment>
<organism evidence="2 3">
    <name type="scientific">Rhodopirellula bahusiensis</name>
    <dbReference type="NCBI Taxonomy" id="2014065"/>
    <lineage>
        <taxon>Bacteria</taxon>
        <taxon>Pseudomonadati</taxon>
        <taxon>Planctomycetota</taxon>
        <taxon>Planctomycetia</taxon>
        <taxon>Pirellulales</taxon>
        <taxon>Pirellulaceae</taxon>
        <taxon>Rhodopirellula</taxon>
    </lineage>
</organism>
<dbReference type="Pfam" id="PF07726">
    <property type="entry name" value="AAA_3"/>
    <property type="match status" value="1"/>
</dbReference>
<proteinExistence type="predicted"/>
<dbReference type="PIRSF" id="PIRSF002849">
    <property type="entry name" value="AAA_ATPase_chaperone_MoxR_prd"/>
    <property type="match status" value="1"/>
</dbReference>
<reference evidence="2 3" key="1">
    <citation type="submission" date="2017-06" db="EMBL/GenBank/DDBJ databases">
        <title>Description of Rhodopirellula bahusiensis sp. nov.</title>
        <authorList>
            <person name="Kizina J."/>
            <person name="Harder J."/>
        </authorList>
    </citation>
    <scope>NUCLEOTIDE SEQUENCE [LARGE SCALE GENOMIC DNA]</scope>
    <source>
        <strain evidence="2 3">SWK21</strain>
    </source>
</reference>
<dbReference type="SMART" id="SM00382">
    <property type="entry name" value="AAA"/>
    <property type="match status" value="1"/>
</dbReference>
<name>A0A2G1W3N2_9BACT</name>
<dbReference type="OrthoDB" id="9773454at2"/>